<keyword evidence="2" id="KW-0863">Zinc-finger</keyword>
<dbReference type="SUPFAM" id="SSF109635">
    <property type="entry name" value="DnaK suppressor protein DksA, alpha-hairpin domain"/>
    <property type="match status" value="1"/>
</dbReference>
<dbReference type="SUPFAM" id="SSF57716">
    <property type="entry name" value="Glucocorticoid receptor-like (DNA-binding domain)"/>
    <property type="match status" value="1"/>
</dbReference>
<keyword evidence="7" id="KW-1185">Reference proteome</keyword>
<dbReference type="Pfam" id="PF01258">
    <property type="entry name" value="zf-dskA_traR"/>
    <property type="match status" value="1"/>
</dbReference>
<evidence type="ECO:0000313" key="6">
    <source>
        <dbReference type="EMBL" id="MEY8244463.1"/>
    </source>
</evidence>
<reference evidence="6 7" key="1">
    <citation type="submission" date="2024-03" db="EMBL/GenBank/DDBJ databases">
        <title>Mouse gut bacterial collection (mGBC) of GemPharmatech.</title>
        <authorList>
            <person name="He Y."/>
            <person name="Dong L."/>
            <person name="Wu D."/>
            <person name="Gao X."/>
            <person name="Lin Z."/>
        </authorList>
    </citation>
    <scope>NUCLEOTIDE SEQUENCE [LARGE SCALE GENOMIC DNA]</scope>
    <source>
        <strain evidence="6 7">54-13</strain>
    </source>
</reference>
<name>A0ABV4CSV1_9BACT</name>
<evidence type="ECO:0000256" key="2">
    <source>
        <dbReference type="ARBA" id="ARBA00022771"/>
    </source>
</evidence>
<evidence type="ECO:0000256" key="3">
    <source>
        <dbReference type="ARBA" id="ARBA00022833"/>
    </source>
</evidence>
<dbReference type="InterPro" id="IPR037187">
    <property type="entry name" value="DnaK_N"/>
</dbReference>
<feature type="zinc finger region" description="dksA C4-type" evidence="4">
    <location>
        <begin position="96"/>
        <end position="120"/>
    </location>
</feature>
<dbReference type="InterPro" id="IPR000962">
    <property type="entry name" value="Znf_DskA_TraR"/>
</dbReference>
<dbReference type="PROSITE" id="PS51128">
    <property type="entry name" value="ZF_DKSA_2"/>
    <property type="match status" value="1"/>
</dbReference>
<evidence type="ECO:0000313" key="7">
    <source>
        <dbReference type="Proteomes" id="UP001565200"/>
    </source>
</evidence>
<comment type="caution">
    <text evidence="6">The sequence shown here is derived from an EMBL/GenBank/DDBJ whole genome shotgun (WGS) entry which is preliminary data.</text>
</comment>
<dbReference type="Gene3D" id="1.20.120.910">
    <property type="entry name" value="DksA, coiled-coil domain"/>
    <property type="match status" value="1"/>
</dbReference>
<feature type="domain" description="Zinc finger DksA/TraR C4-type" evidence="5">
    <location>
        <begin position="92"/>
        <end position="122"/>
    </location>
</feature>
<dbReference type="PANTHER" id="PTHR33823:SF2">
    <property type="entry name" value="RNA POLYMERASE-BINDING TRANSCRIPTION FACTOR DKSA"/>
    <property type="match status" value="1"/>
</dbReference>
<gene>
    <name evidence="6" type="ORF">AAK873_02370</name>
</gene>
<evidence type="ECO:0000259" key="5">
    <source>
        <dbReference type="Pfam" id="PF01258"/>
    </source>
</evidence>
<accession>A0ABV4CSV1</accession>
<dbReference type="EMBL" id="JBCLPP010000004">
    <property type="protein sequence ID" value="MEY8244463.1"/>
    <property type="molecule type" value="Genomic_DNA"/>
</dbReference>
<dbReference type="PANTHER" id="PTHR33823">
    <property type="entry name" value="RNA POLYMERASE-BINDING TRANSCRIPTION FACTOR DKSA-RELATED"/>
    <property type="match status" value="1"/>
</dbReference>
<keyword evidence="1" id="KW-0479">Metal-binding</keyword>
<organism evidence="6 7">
    <name type="scientific">Heminiphilus faecis</name>
    <dbReference type="NCBI Taxonomy" id="2601703"/>
    <lineage>
        <taxon>Bacteria</taxon>
        <taxon>Pseudomonadati</taxon>
        <taxon>Bacteroidota</taxon>
        <taxon>Bacteroidia</taxon>
        <taxon>Bacteroidales</taxon>
        <taxon>Muribaculaceae</taxon>
        <taxon>Heminiphilus</taxon>
    </lineage>
</organism>
<keyword evidence="3" id="KW-0862">Zinc</keyword>
<dbReference type="Proteomes" id="UP001565200">
    <property type="component" value="Unassembled WGS sequence"/>
</dbReference>
<sequence>MSEKTRYTDEELQEFKELILKKLEKAQRDYDLLKANVMNSDGNDTADTSPTFKVLEEGASTLGKEEAGQLAQRQMKFIQHLQAALVRIENKTYGICRQTGKLIPKERLLAVPHATLSVEAKESGKKHPIR</sequence>
<evidence type="ECO:0000256" key="4">
    <source>
        <dbReference type="PROSITE-ProRule" id="PRU00510"/>
    </source>
</evidence>
<evidence type="ECO:0000256" key="1">
    <source>
        <dbReference type="ARBA" id="ARBA00022723"/>
    </source>
</evidence>
<protein>
    <submittedName>
        <fullName evidence="6">TraR/DksA C4-type zinc finger protein</fullName>
    </submittedName>
</protein>
<proteinExistence type="predicted"/>
<dbReference type="RefSeq" id="WP_121698329.1">
    <property type="nucleotide sequence ID" value="NZ_JBCLPP010000004.1"/>
</dbReference>